<dbReference type="AlphaFoldDB" id="A0A504JBC9"/>
<keyword evidence="2" id="KW-1185">Reference proteome</keyword>
<dbReference type="EMBL" id="VFWZ01000003">
    <property type="protein sequence ID" value="TPN85832.1"/>
    <property type="molecule type" value="Genomic_DNA"/>
</dbReference>
<gene>
    <name evidence="1" type="ORF">FHK87_11120</name>
</gene>
<reference evidence="1 2" key="1">
    <citation type="submission" date="2019-06" db="EMBL/GenBank/DDBJ databases">
        <authorList>
            <person name="Meng X."/>
        </authorList>
    </citation>
    <scope>NUCLEOTIDE SEQUENCE [LARGE SCALE GENOMIC DNA]</scope>
    <source>
        <strain evidence="1 2">M625</strain>
    </source>
</reference>
<evidence type="ECO:0000313" key="2">
    <source>
        <dbReference type="Proteomes" id="UP000315540"/>
    </source>
</evidence>
<comment type="caution">
    <text evidence="1">The sequence shown here is derived from an EMBL/GenBank/DDBJ whole genome shotgun (WGS) entry which is preliminary data.</text>
</comment>
<dbReference type="RefSeq" id="WP_140592806.1">
    <property type="nucleotide sequence ID" value="NZ_VFWZ01000003.1"/>
</dbReference>
<dbReference type="Proteomes" id="UP000315540">
    <property type="component" value="Unassembled WGS sequence"/>
</dbReference>
<protein>
    <submittedName>
        <fullName evidence="1">Uncharacterized protein</fullName>
    </submittedName>
</protein>
<dbReference type="OrthoDB" id="1165013at2"/>
<organism evidence="1 2">
    <name type="scientific">Aquimarina algicola</name>
    <dbReference type="NCBI Taxonomy" id="2589995"/>
    <lineage>
        <taxon>Bacteria</taxon>
        <taxon>Pseudomonadati</taxon>
        <taxon>Bacteroidota</taxon>
        <taxon>Flavobacteriia</taxon>
        <taxon>Flavobacteriales</taxon>
        <taxon>Flavobacteriaceae</taxon>
        <taxon>Aquimarina</taxon>
    </lineage>
</organism>
<accession>A0A504JBC9</accession>
<name>A0A504JBC9_9FLAO</name>
<sequence length="73" mass="8796">MLTKSEREEERKKLNQFLKVERMNPERLKKFKGLEHYSTKQAENAIEMIEMLFEGIFDHLSNSKSNNGKFRDF</sequence>
<evidence type="ECO:0000313" key="1">
    <source>
        <dbReference type="EMBL" id="TPN85832.1"/>
    </source>
</evidence>
<proteinExistence type="predicted"/>